<organism evidence="1 2">
    <name type="scientific">Gossypium arboreum</name>
    <name type="common">Tree cotton</name>
    <name type="synonym">Gossypium nanking</name>
    <dbReference type="NCBI Taxonomy" id="29729"/>
    <lineage>
        <taxon>Eukaryota</taxon>
        <taxon>Viridiplantae</taxon>
        <taxon>Streptophyta</taxon>
        <taxon>Embryophyta</taxon>
        <taxon>Tracheophyta</taxon>
        <taxon>Spermatophyta</taxon>
        <taxon>Magnoliopsida</taxon>
        <taxon>eudicotyledons</taxon>
        <taxon>Gunneridae</taxon>
        <taxon>Pentapetalae</taxon>
        <taxon>rosids</taxon>
        <taxon>malvids</taxon>
        <taxon>Malvales</taxon>
        <taxon>Malvaceae</taxon>
        <taxon>Malvoideae</taxon>
        <taxon>Gossypium</taxon>
    </lineage>
</organism>
<gene>
    <name evidence="1" type="ORF">F383_30921</name>
</gene>
<protein>
    <submittedName>
        <fullName evidence="1">Uncharacterized protein</fullName>
    </submittedName>
</protein>
<dbReference type="EMBL" id="JRRC01434695">
    <property type="protein sequence ID" value="KHG05650.1"/>
    <property type="molecule type" value="Genomic_DNA"/>
</dbReference>
<keyword evidence="2" id="KW-1185">Reference proteome</keyword>
<proteinExistence type="predicted"/>
<comment type="caution">
    <text evidence="1">The sequence shown here is derived from an EMBL/GenBank/DDBJ whole genome shotgun (WGS) entry which is preliminary data.</text>
</comment>
<evidence type="ECO:0000313" key="2">
    <source>
        <dbReference type="Proteomes" id="UP000032142"/>
    </source>
</evidence>
<name>A0A0B0MXY7_GOSAR</name>
<dbReference type="AlphaFoldDB" id="A0A0B0MXY7"/>
<reference evidence="2" key="1">
    <citation type="submission" date="2014-09" db="EMBL/GenBank/DDBJ databases">
        <authorList>
            <person name="Mudge J."/>
            <person name="Ramaraj T."/>
            <person name="Lindquist I.E."/>
            <person name="Bharti A.K."/>
            <person name="Sundararajan A."/>
            <person name="Cameron C.T."/>
            <person name="Woodward J.E."/>
            <person name="May G.D."/>
            <person name="Brubaker C."/>
            <person name="Broadhvest J."/>
            <person name="Wilkins T.A."/>
        </authorList>
    </citation>
    <scope>NUCLEOTIDE SEQUENCE</scope>
    <source>
        <strain evidence="2">cv. AKA8401</strain>
    </source>
</reference>
<accession>A0A0B0MXY7</accession>
<dbReference type="Proteomes" id="UP000032142">
    <property type="component" value="Unassembled WGS sequence"/>
</dbReference>
<evidence type="ECO:0000313" key="1">
    <source>
        <dbReference type="EMBL" id="KHG05650.1"/>
    </source>
</evidence>
<sequence>MFKSSLCHVVCYCISMCAYVVKVKNGLENSLLIVYSGRHTSVHGLPP</sequence>